<protein>
    <recommendedName>
        <fullName evidence="1">EthD domain-containing protein</fullName>
    </recommendedName>
</protein>
<dbReference type="Proteomes" id="UP000006230">
    <property type="component" value="Unassembled WGS sequence"/>
</dbReference>
<comment type="caution">
    <text evidence="2">The sequence shown here is derived from an EMBL/GenBank/DDBJ whole genome shotgun (WGS) entry which is preliminary data.</text>
</comment>
<dbReference type="HOGENOM" id="CLU_1271298_0_0_5"/>
<dbReference type="eggNOG" id="ENOG503220G">
    <property type="taxonomic scope" value="Bacteria"/>
</dbReference>
<feature type="domain" description="EthD" evidence="1">
    <location>
        <begin position="121"/>
        <end position="200"/>
    </location>
</feature>
<dbReference type="InterPro" id="IPR011008">
    <property type="entry name" value="Dimeric_a/b-barrel"/>
</dbReference>
<accession>Q0FPR8</accession>
<name>Q0FPR8_SALBH</name>
<dbReference type="SUPFAM" id="SSF54909">
    <property type="entry name" value="Dimeric alpha+beta barrel"/>
    <property type="match status" value="1"/>
</dbReference>
<dbReference type="EMBL" id="AATQ01000017">
    <property type="protein sequence ID" value="EAU46145.1"/>
    <property type="molecule type" value="Genomic_DNA"/>
</dbReference>
<dbReference type="OrthoDB" id="6369070at2"/>
<dbReference type="Pfam" id="PF07110">
    <property type="entry name" value="EthD"/>
    <property type="match status" value="1"/>
</dbReference>
<dbReference type="RefSeq" id="WP_007801462.1">
    <property type="nucleotide sequence ID" value="NZ_DS022277.1"/>
</dbReference>
<dbReference type="STRING" id="314265.R2601_01568"/>
<dbReference type="AlphaFoldDB" id="Q0FPR8"/>
<keyword evidence="3" id="KW-1185">Reference proteome</keyword>
<reference evidence="2 3" key="1">
    <citation type="journal article" date="2010" name="J. Bacteriol.">
        <title>Genome sequences of Pelagibaca bermudensis HTCC2601T and Maritimibacter alkaliphilus HTCC2654T, the type strains of two marine Roseobacter genera.</title>
        <authorList>
            <person name="Thrash J.C."/>
            <person name="Cho J.C."/>
            <person name="Ferriera S."/>
            <person name="Johnson J."/>
            <person name="Vergin K.L."/>
            <person name="Giovannoni S.J."/>
        </authorList>
    </citation>
    <scope>NUCLEOTIDE SEQUENCE [LARGE SCALE GENOMIC DNA]</scope>
    <source>
        <strain evidence="3">DSM 26914 / JCM 13377 / KCTC 12554 / HTCC2601</strain>
    </source>
</reference>
<evidence type="ECO:0000259" key="1">
    <source>
        <dbReference type="Pfam" id="PF07110"/>
    </source>
</evidence>
<sequence length="217" mass="23296">MISVMALIRTANELCAETMRGPLAELASGGASAEEIRGMVFNRIHGPQDETAPLDGIAQFFCPTISSGMSAAASGELDLAMGVPGHLIREMNPILCLQNSVLAPDRDAGFKRISLLRKRAELSTEAFQEEWFGLHAALVKRMPGLLGYRQNLVLDGPRDDEGRMMADGVVEIWAKDATDLDAAFASGAGRTVLSHAQEFIAESSSFVVEPTALRGLH</sequence>
<dbReference type="GO" id="GO:0016491">
    <property type="term" value="F:oxidoreductase activity"/>
    <property type="evidence" value="ECO:0007669"/>
    <property type="project" value="InterPro"/>
</dbReference>
<evidence type="ECO:0000313" key="3">
    <source>
        <dbReference type="Proteomes" id="UP000006230"/>
    </source>
</evidence>
<gene>
    <name evidence="2" type="ORF">R2601_01568</name>
</gene>
<dbReference type="Gene3D" id="3.30.70.100">
    <property type="match status" value="1"/>
</dbReference>
<dbReference type="NCBIfam" id="TIGR02118">
    <property type="entry name" value="EthD family reductase"/>
    <property type="match status" value="1"/>
</dbReference>
<dbReference type="InterPro" id="IPR009799">
    <property type="entry name" value="EthD_dom"/>
</dbReference>
<evidence type="ECO:0000313" key="2">
    <source>
        <dbReference type="EMBL" id="EAU46145.1"/>
    </source>
</evidence>
<proteinExistence type="predicted"/>
<organism evidence="2 3">
    <name type="scientific">Salipiger bermudensis (strain DSM 26914 / JCM 13377 / KCTC 12554 / HTCC2601)</name>
    <name type="common">Pelagibaca bermudensis</name>
    <dbReference type="NCBI Taxonomy" id="314265"/>
    <lineage>
        <taxon>Bacteria</taxon>
        <taxon>Pseudomonadati</taxon>
        <taxon>Pseudomonadota</taxon>
        <taxon>Alphaproteobacteria</taxon>
        <taxon>Rhodobacterales</taxon>
        <taxon>Roseobacteraceae</taxon>
        <taxon>Salipiger</taxon>
    </lineage>
</organism>